<feature type="chain" id="PRO_5041238113" description="Peptidase S1 domain-containing protein" evidence="2">
    <location>
        <begin position="22"/>
        <end position="258"/>
    </location>
</feature>
<protein>
    <recommendedName>
        <fullName evidence="3">Peptidase S1 domain-containing protein</fullName>
    </recommendedName>
</protein>
<organism evidence="4 5">
    <name type="scientific">Zophobas morio</name>
    <dbReference type="NCBI Taxonomy" id="2755281"/>
    <lineage>
        <taxon>Eukaryota</taxon>
        <taxon>Metazoa</taxon>
        <taxon>Ecdysozoa</taxon>
        <taxon>Arthropoda</taxon>
        <taxon>Hexapoda</taxon>
        <taxon>Insecta</taxon>
        <taxon>Pterygota</taxon>
        <taxon>Neoptera</taxon>
        <taxon>Endopterygota</taxon>
        <taxon>Coleoptera</taxon>
        <taxon>Polyphaga</taxon>
        <taxon>Cucujiformia</taxon>
        <taxon>Tenebrionidae</taxon>
        <taxon>Zophobas</taxon>
    </lineage>
</organism>
<dbReference type="InterPro" id="IPR001314">
    <property type="entry name" value="Peptidase_S1A"/>
</dbReference>
<comment type="caution">
    <text evidence="4">The sequence shown here is derived from an EMBL/GenBank/DDBJ whole genome shotgun (WGS) entry which is preliminary data.</text>
</comment>
<dbReference type="PROSITE" id="PS50240">
    <property type="entry name" value="TRYPSIN_DOM"/>
    <property type="match status" value="1"/>
</dbReference>
<keyword evidence="2" id="KW-0732">Signal</keyword>
<dbReference type="PANTHER" id="PTHR24260:SF136">
    <property type="entry name" value="GH08193P-RELATED"/>
    <property type="match status" value="1"/>
</dbReference>
<dbReference type="SMART" id="SM00020">
    <property type="entry name" value="Tryp_SPc"/>
    <property type="match status" value="1"/>
</dbReference>
<dbReference type="SUPFAM" id="SSF50494">
    <property type="entry name" value="Trypsin-like serine proteases"/>
    <property type="match status" value="1"/>
</dbReference>
<accession>A0AA38IMM7</accession>
<name>A0AA38IMM7_9CUCU</name>
<dbReference type="EMBL" id="JALNTZ010000004">
    <property type="protein sequence ID" value="KAJ3656399.1"/>
    <property type="molecule type" value="Genomic_DNA"/>
</dbReference>
<dbReference type="InterPro" id="IPR051333">
    <property type="entry name" value="CLIP_Serine_Protease"/>
</dbReference>
<evidence type="ECO:0000313" key="5">
    <source>
        <dbReference type="Proteomes" id="UP001168821"/>
    </source>
</evidence>
<dbReference type="InterPro" id="IPR043504">
    <property type="entry name" value="Peptidase_S1_PA_chymotrypsin"/>
</dbReference>
<dbReference type="CDD" id="cd00190">
    <property type="entry name" value="Tryp_SPc"/>
    <property type="match status" value="1"/>
</dbReference>
<dbReference type="InterPro" id="IPR009003">
    <property type="entry name" value="Peptidase_S1_PA"/>
</dbReference>
<evidence type="ECO:0000256" key="2">
    <source>
        <dbReference type="SAM" id="SignalP"/>
    </source>
</evidence>
<feature type="domain" description="Peptidase S1" evidence="3">
    <location>
        <begin position="25"/>
        <end position="257"/>
    </location>
</feature>
<keyword evidence="5" id="KW-1185">Reference proteome</keyword>
<evidence type="ECO:0000256" key="1">
    <source>
        <dbReference type="ARBA" id="ARBA00023157"/>
    </source>
</evidence>
<dbReference type="AlphaFoldDB" id="A0AA38IMM7"/>
<dbReference type="Gene3D" id="2.40.10.10">
    <property type="entry name" value="Trypsin-like serine proteases"/>
    <property type="match status" value="2"/>
</dbReference>
<proteinExistence type="predicted"/>
<dbReference type="PANTHER" id="PTHR24260">
    <property type="match status" value="1"/>
</dbReference>
<keyword evidence="1" id="KW-1015">Disulfide bond</keyword>
<dbReference type="PRINTS" id="PR00722">
    <property type="entry name" value="CHYMOTRYPSIN"/>
</dbReference>
<dbReference type="Proteomes" id="UP001168821">
    <property type="component" value="Unassembled WGS sequence"/>
</dbReference>
<dbReference type="GO" id="GO:0004252">
    <property type="term" value="F:serine-type endopeptidase activity"/>
    <property type="evidence" value="ECO:0007669"/>
    <property type="project" value="InterPro"/>
</dbReference>
<feature type="signal peptide" evidence="2">
    <location>
        <begin position="1"/>
        <end position="21"/>
    </location>
</feature>
<dbReference type="Pfam" id="PF00089">
    <property type="entry name" value="Trypsin"/>
    <property type="match status" value="1"/>
</dbReference>
<dbReference type="InterPro" id="IPR001254">
    <property type="entry name" value="Trypsin_dom"/>
</dbReference>
<gene>
    <name evidence="4" type="ORF">Zmor_015480</name>
</gene>
<reference evidence="4" key="1">
    <citation type="journal article" date="2023" name="G3 (Bethesda)">
        <title>Whole genome assemblies of Zophobas morio and Tenebrio molitor.</title>
        <authorList>
            <person name="Kaur S."/>
            <person name="Stinson S.A."/>
            <person name="diCenzo G.C."/>
        </authorList>
    </citation>
    <scope>NUCLEOTIDE SEQUENCE</scope>
    <source>
        <strain evidence="4">QUZm001</strain>
    </source>
</reference>
<dbReference type="GO" id="GO:0006508">
    <property type="term" value="P:proteolysis"/>
    <property type="evidence" value="ECO:0007669"/>
    <property type="project" value="InterPro"/>
</dbReference>
<evidence type="ECO:0000313" key="4">
    <source>
        <dbReference type="EMBL" id="KAJ3656399.1"/>
    </source>
</evidence>
<sequence>MSKFSILCLIITLFYSKAVTSEKRIVGGQAARAGQFPFAAGIHVTTDDGRFFCGGVLYNNQWIITAGQCVYNAVLFSIQLGSNYLTADDPNRLVLATSSYLLHPDFNPETLENDVGLIRFRIPIEFTDYIQPIFYLPANDMKPDYGLLATGWGQISDDDAELTDELKWVTITSLSNDECKITYGNQIKDYMLCAAGNYNEGLCIGDIGSPLVELIKYGNGCLAGIASFISGNGCESTDPSGFTRIYPYVAWIRNVTSE</sequence>
<evidence type="ECO:0000259" key="3">
    <source>
        <dbReference type="PROSITE" id="PS50240"/>
    </source>
</evidence>
<dbReference type="FunFam" id="2.40.10.10:FF:000068">
    <property type="entry name" value="transmembrane protease serine 2"/>
    <property type="match status" value="1"/>
</dbReference>